<dbReference type="EMBL" id="CP159290">
    <property type="protein sequence ID" value="XCH28832.1"/>
    <property type="molecule type" value="Genomic_DNA"/>
</dbReference>
<organism evidence="1">
    <name type="scientific">Cellulosimicrobium sp. ES-005</name>
    <dbReference type="NCBI Taxonomy" id="3163031"/>
    <lineage>
        <taxon>Bacteria</taxon>
        <taxon>Bacillati</taxon>
        <taxon>Actinomycetota</taxon>
        <taxon>Actinomycetes</taxon>
        <taxon>Micrococcales</taxon>
        <taxon>Promicromonosporaceae</taxon>
        <taxon>Cellulosimicrobium</taxon>
    </lineage>
</organism>
<name>A0AAU8FXW4_9MICO</name>
<sequence length="71" mass="8003">MSRPRQTFRSIEAVYAAMPEQAADIRRALLSTRAAEALAIELWDAGFPVSPSTIRTYRRVMRATEESTTDD</sequence>
<evidence type="ECO:0008006" key="2">
    <source>
        <dbReference type="Google" id="ProtNLM"/>
    </source>
</evidence>
<proteinExistence type="predicted"/>
<accession>A0AAU8FXW4</accession>
<dbReference type="AlphaFoldDB" id="A0AAU8FXW4"/>
<dbReference type="RefSeq" id="WP_144721144.1">
    <property type="nucleotide sequence ID" value="NZ_CP159290.1"/>
</dbReference>
<gene>
    <name evidence="1" type="ORF">ABRQ22_14630</name>
</gene>
<evidence type="ECO:0000313" key="1">
    <source>
        <dbReference type="EMBL" id="XCH28832.1"/>
    </source>
</evidence>
<reference evidence="1" key="1">
    <citation type="submission" date="2024-06" db="EMBL/GenBank/DDBJ databases">
        <title>Complete genome sequence of the cellulolytic actinobacterium, Cellulosimicrobium ES-005.</title>
        <authorList>
            <person name="Matthews C.T."/>
            <person name="Underwood K.D."/>
            <person name="Ghanchi K.M."/>
            <person name="Fields S.D."/>
            <person name="Gardner S.G."/>
        </authorList>
    </citation>
    <scope>NUCLEOTIDE SEQUENCE</scope>
    <source>
        <strain evidence="1">ES-005</strain>
    </source>
</reference>
<protein>
    <recommendedName>
        <fullName evidence="2">Helix-turn-helix DNA binding domain protein</fullName>
    </recommendedName>
</protein>